<dbReference type="Pfam" id="PF22891">
    <property type="entry name" value="KH_PNO1_2nd"/>
    <property type="match status" value="1"/>
</dbReference>
<evidence type="ECO:0000256" key="3">
    <source>
        <dbReference type="ARBA" id="ARBA00022884"/>
    </source>
</evidence>
<dbReference type="EMBL" id="SIDB01000002">
    <property type="protein sequence ID" value="KAI3436072.1"/>
    <property type="molecule type" value="Genomic_DNA"/>
</dbReference>
<evidence type="ECO:0000256" key="1">
    <source>
        <dbReference type="ARBA" id="ARBA00004604"/>
    </source>
</evidence>
<dbReference type="GO" id="GO:0005730">
    <property type="term" value="C:nucleolus"/>
    <property type="evidence" value="ECO:0007669"/>
    <property type="project" value="UniProtKB-SubCell"/>
</dbReference>
<organism evidence="7 8">
    <name type="scientific">Chlorella vulgaris</name>
    <name type="common">Green alga</name>
    <dbReference type="NCBI Taxonomy" id="3077"/>
    <lineage>
        <taxon>Eukaryota</taxon>
        <taxon>Viridiplantae</taxon>
        <taxon>Chlorophyta</taxon>
        <taxon>core chlorophytes</taxon>
        <taxon>Trebouxiophyceae</taxon>
        <taxon>Chlorellales</taxon>
        <taxon>Chlorellaceae</taxon>
        <taxon>Chlorella clade</taxon>
        <taxon>Chlorella</taxon>
    </lineage>
</organism>
<dbReference type="SUPFAM" id="SSF54791">
    <property type="entry name" value="Eukaryotic type KH-domain (KH-domain type I)"/>
    <property type="match status" value="1"/>
</dbReference>
<reference evidence="7" key="2">
    <citation type="submission" date="2020-11" db="EMBL/GenBank/DDBJ databases">
        <authorList>
            <person name="Cecchin M."/>
            <person name="Marcolungo L."/>
            <person name="Rossato M."/>
            <person name="Girolomoni L."/>
            <person name="Cosentino E."/>
            <person name="Cuine S."/>
            <person name="Li-Beisson Y."/>
            <person name="Delledonne M."/>
            <person name="Ballottari M."/>
        </authorList>
    </citation>
    <scope>NUCLEOTIDE SEQUENCE</scope>
    <source>
        <strain evidence="7">211/11P</strain>
        <tissue evidence="7">Whole cell</tissue>
    </source>
</reference>
<dbReference type="PANTHER" id="PTHR12826:SF13">
    <property type="entry name" value="RNA-BINDING PROTEIN PNO1"/>
    <property type="match status" value="1"/>
</dbReference>
<keyword evidence="3" id="KW-0694">RNA-binding</keyword>
<evidence type="ECO:0000259" key="6">
    <source>
        <dbReference type="Pfam" id="PF22891"/>
    </source>
</evidence>
<comment type="caution">
    <text evidence="7">The sequence shown here is derived from an EMBL/GenBank/DDBJ whole genome shotgun (WGS) entry which is preliminary data.</text>
</comment>
<sequence>MPKATKKAAQADDILQEAAPMTGIEAGTEEGEQQHAAGAAAGAEQAGTKPKFAPLSSYEQNGKRIEFRRVPVPQHRMTPLKNNWLALYKPVTENLKLDMRMNLKTRKVEIKTTPATPDSGNLQRAADFIHAYILGFEVQDAIALLRLDDLYIECFEVKDVKTLRGEHMARCIGRMSGKNGKTKFTVENATRTRIVLADTRIHILGSFQNIRAARDSICALIMGSPAGKVYSKLHSVTTRLSQSY</sequence>
<keyword evidence="4" id="KW-0539">Nucleus</keyword>
<evidence type="ECO:0000313" key="8">
    <source>
        <dbReference type="Proteomes" id="UP001055712"/>
    </source>
</evidence>
<proteinExistence type="inferred from homology"/>
<comment type="similarity">
    <text evidence="2">Belongs to the PNO1 family.</text>
</comment>
<keyword evidence="8" id="KW-1185">Reference proteome</keyword>
<dbReference type="Proteomes" id="UP001055712">
    <property type="component" value="Unassembled WGS sequence"/>
</dbReference>
<dbReference type="GO" id="GO:0003723">
    <property type="term" value="F:RNA binding"/>
    <property type="evidence" value="ECO:0007669"/>
    <property type="project" value="UniProtKB-KW"/>
</dbReference>
<reference evidence="7" key="1">
    <citation type="journal article" date="2019" name="Plant J.">
        <title>Chlorella vulgaris genome assembly and annotation reveals the molecular basis for metabolic acclimation to high light conditions.</title>
        <authorList>
            <person name="Cecchin M."/>
            <person name="Marcolungo L."/>
            <person name="Rossato M."/>
            <person name="Girolomoni L."/>
            <person name="Cosentino E."/>
            <person name="Cuine S."/>
            <person name="Li-Beisson Y."/>
            <person name="Delledonne M."/>
            <person name="Ballottari M."/>
        </authorList>
    </citation>
    <scope>NUCLEOTIDE SEQUENCE</scope>
    <source>
        <strain evidence="7">211/11P</strain>
    </source>
</reference>
<dbReference type="OrthoDB" id="1932641at2759"/>
<dbReference type="InterPro" id="IPR055211">
    <property type="entry name" value="KH_PNO1_2nd"/>
</dbReference>
<evidence type="ECO:0000256" key="5">
    <source>
        <dbReference type="SAM" id="MobiDB-lite"/>
    </source>
</evidence>
<feature type="region of interest" description="Disordered" evidence="5">
    <location>
        <begin position="1"/>
        <end position="55"/>
    </location>
</feature>
<feature type="compositionally biased region" description="Low complexity" evidence="5">
    <location>
        <begin position="34"/>
        <end position="47"/>
    </location>
</feature>
<feature type="domain" description="PNO1 second type I KH" evidence="6">
    <location>
        <begin position="155"/>
        <end position="236"/>
    </location>
</feature>
<name>A0A9D4TX16_CHLVU</name>
<comment type="subcellular location">
    <subcellularLocation>
        <location evidence="1">Nucleus</location>
        <location evidence="1">Nucleolus</location>
    </subcellularLocation>
</comment>
<gene>
    <name evidence="7" type="ORF">D9Q98_002130</name>
</gene>
<evidence type="ECO:0000313" key="7">
    <source>
        <dbReference type="EMBL" id="KAI3436072.1"/>
    </source>
</evidence>
<dbReference type="InterPro" id="IPR055212">
    <property type="entry name" value="KH-I_PNO1_first"/>
</dbReference>
<protein>
    <recommendedName>
        <fullName evidence="6">PNO1 second type I KH domain-containing protein</fullName>
    </recommendedName>
</protein>
<evidence type="ECO:0000256" key="4">
    <source>
        <dbReference type="ARBA" id="ARBA00023242"/>
    </source>
</evidence>
<dbReference type="Gene3D" id="3.30.1370.10">
    <property type="entry name" value="K Homology domain, type 1"/>
    <property type="match status" value="1"/>
</dbReference>
<dbReference type="CDD" id="cd22392">
    <property type="entry name" value="KH-I_PNO1_rpt2"/>
    <property type="match status" value="1"/>
</dbReference>
<evidence type="ECO:0000256" key="2">
    <source>
        <dbReference type="ARBA" id="ARBA00007515"/>
    </source>
</evidence>
<dbReference type="AlphaFoldDB" id="A0A9D4TX16"/>
<dbReference type="PANTHER" id="PTHR12826">
    <property type="entry name" value="RIBONUCLEASE Y"/>
    <property type="match status" value="1"/>
</dbReference>
<accession>A0A9D4TX16</accession>
<dbReference type="InterPro" id="IPR036612">
    <property type="entry name" value="KH_dom_type_1_sf"/>
</dbReference>
<dbReference type="CDD" id="cd22391">
    <property type="entry name" value="KH-I_PNO1_rpt1"/>
    <property type="match status" value="1"/>
</dbReference>
<dbReference type="FunFam" id="3.30.1370.10:FF:000009">
    <property type="entry name" value="RNA-binding protein PNO1"/>
    <property type="match status" value="1"/>
</dbReference>